<dbReference type="EMBL" id="JAUEPS010000115">
    <property type="protein sequence ID" value="KAK0437247.1"/>
    <property type="molecule type" value="Genomic_DNA"/>
</dbReference>
<proteinExistence type="predicted"/>
<dbReference type="RefSeq" id="XP_060322519.1">
    <property type="nucleotide sequence ID" value="XM_060476170.1"/>
</dbReference>
<comment type="caution">
    <text evidence="2">The sequence shown here is derived from an EMBL/GenBank/DDBJ whole genome shotgun (WGS) entry which is preliminary data.</text>
</comment>
<dbReference type="InterPro" id="IPR013762">
    <property type="entry name" value="Integrase-like_cat_sf"/>
</dbReference>
<dbReference type="Gene3D" id="1.10.443.10">
    <property type="entry name" value="Intergrase catalytic core"/>
    <property type="match status" value="1"/>
</dbReference>
<name>A0AA39J8D6_ARMTA</name>
<evidence type="ECO:0000313" key="3">
    <source>
        <dbReference type="Proteomes" id="UP001175211"/>
    </source>
</evidence>
<dbReference type="GO" id="GO:0003677">
    <property type="term" value="F:DNA binding"/>
    <property type="evidence" value="ECO:0007669"/>
    <property type="project" value="InterPro"/>
</dbReference>
<evidence type="ECO:0008006" key="4">
    <source>
        <dbReference type="Google" id="ProtNLM"/>
    </source>
</evidence>
<evidence type="ECO:0000313" key="2">
    <source>
        <dbReference type="EMBL" id="KAK0437247.1"/>
    </source>
</evidence>
<evidence type="ECO:0000256" key="1">
    <source>
        <dbReference type="ARBA" id="ARBA00023172"/>
    </source>
</evidence>
<dbReference type="GeneID" id="85359718"/>
<accession>A0AA39J8D6</accession>
<reference evidence="2" key="1">
    <citation type="submission" date="2023-06" db="EMBL/GenBank/DDBJ databases">
        <authorList>
            <consortium name="Lawrence Berkeley National Laboratory"/>
            <person name="Ahrendt S."/>
            <person name="Sahu N."/>
            <person name="Indic B."/>
            <person name="Wong-Bajracharya J."/>
            <person name="Merenyi Z."/>
            <person name="Ke H.-M."/>
            <person name="Monk M."/>
            <person name="Kocsube S."/>
            <person name="Drula E."/>
            <person name="Lipzen A."/>
            <person name="Balint B."/>
            <person name="Henrissat B."/>
            <person name="Andreopoulos B."/>
            <person name="Martin F.M."/>
            <person name="Harder C.B."/>
            <person name="Rigling D."/>
            <person name="Ford K.L."/>
            <person name="Foster G.D."/>
            <person name="Pangilinan J."/>
            <person name="Papanicolaou A."/>
            <person name="Barry K."/>
            <person name="LaButti K."/>
            <person name="Viragh M."/>
            <person name="Koriabine M."/>
            <person name="Yan M."/>
            <person name="Riley R."/>
            <person name="Champramary S."/>
            <person name="Plett K.L."/>
            <person name="Tsai I.J."/>
            <person name="Slot J."/>
            <person name="Sipos G."/>
            <person name="Plett J."/>
            <person name="Nagy L.G."/>
            <person name="Grigoriev I.V."/>
        </authorList>
    </citation>
    <scope>NUCLEOTIDE SEQUENCE</scope>
    <source>
        <strain evidence="2">CCBAS 213</strain>
    </source>
</reference>
<dbReference type="Proteomes" id="UP001175211">
    <property type="component" value="Unassembled WGS sequence"/>
</dbReference>
<dbReference type="AlphaFoldDB" id="A0AA39J8D6"/>
<dbReference type="InterPro" id="IPR011010">
    <property type="entry name" value="DNA_brk_join_enz"/>
</dbReference>
<gene>
    <name evidence="2" type="ORF">EV420DRAFT_1631899</name>
</gene>
<sequence length="286" mass="32586">MHGTSKGPDDAQRSYSHAQKLRAGTTYGFRKTGRRGKVPWNRATVLGNPSISDLVSSYMLGLHKRKVAKGETSTSARAIGPGILKQLYLHNHKHENWDNNHLSQGNWCGGNTRRLLQAVYLIAFTCLLCIDEVLNIQAHEVDLYNDEVDNTACVSITLPFHKNAQFGDIPPFVLRELPEHMAHLCPKPEVFLQLFRNNLWDLGITPYPYGTHSFRRGGCQWFSCDLHWSIRQICEWGGWSSDFSHMTIVKYLISSNDTLTLRRDEFFKLDCQVVKCWTCGRTCPCA</sequence>
<keyword evidence="1" id="KW-0233">DNA recombination</keyword>
<dbReference type="GO" id="GO:0006310">
    <property type="term" value="P:DNA recombination"/>
    <property type="evidence" value="ECO:0007669"/>
    <property type="project" value="UniProtKB-KW"/>
</dbReference>
<dbReference type="SUPFAM" id="SSF56349">
    <property type="entry name" value="DNA breaking-rejoining enzymes"/>
    <property type="match status" value="1"/>
</dbReference>
<organism evidence="2 3">
    <name type="scientific">Armillaria tabescens</name>
    <name type="common">Ringless honey mushroom</name>
    <name type="synonym">Agaricus tabescens</name>
    <dbReference type="NCBI Taxonomy" id="1929756"/>
    <lineage>
        <taxon>Eukaryota</taxon>
        <taxon>Fungi</taxon>
        <taxon>Dikarya</taxon>
        <taxon>Basidiomycota</taxon>
        <taxon>Agaricomycotina</taxon>
        <taxon>Agaricomycetes</taxon>
        <taxon>Agaricomycetidae</taxon>
        <taxon>Agaricales</taxon>
        <taxon>Marasmiineae</taxon>
        <taxon>Physalacriaceae</taxon>
        <taxon>Desarmillaria</taxon>
    </lineage>
</organism>
<protein>
    <recommendedName>
        <fullName evidence="4">Tyr recombinase domain-containing protein</fullName>
    </recommendedName>
</protein>
<keyword evidence="3" id="KW-1185">Reference proteome</keyword>
<dbReference type="GO" id="GO:0015074">
    <property type="term" value="P:DNA integration"/>
    <property type="evidence" value="ECO:0007669"/>
    <property type="project" value="InterPro"/>
</dbReference>